<feature type="region of interest" description="Disordered" evidence="1">
    <location>
        <begin position="66"/>
        <end position="86"/>
    </location>
</feature>
<feature type="signal peptide" evidence="2">
    <location>
        <begin position="1"/>
        <end position="33"/>
    </location>
</feature>
<sequence length="287" mass="28602">MTPVVDSDAAPSRRRPALLAVLCALALLAGCSAGDADVPDPADPATATTAVRDAAAASAAAGGATITTASSGPARGRSASTTGTGAVDFRDGTATLSLQISGIGGVNAVNLGRMVYAALPPKAVGNISRGRRWVSVNLDRVDVGLFGDTVVQLGAGATGNPADLPALLAGLRADTALVGPETLDGTPTTHYRGTVDLAAVGRDTPALAPLVERFRAELSTTLLPVEVWVDGTGRLHRVDEVLRPADAAGGGARATATLSDPGPRPAATAPAAVGVRDLLTDLEQRAG</sequence>
<dbReference type="SUPFAM" id="SSF89392">
    <property type="entry name" value="Prokaryotic lipoproteins and lipoprotein localization factors"/>
    <property type="match status" value="1"/>
</dbReference>
<feature type="compositionally biased region" description="Low complexity" evidence="1">
    <location>
        <begin position="66"/>
        <end position="80"/>
    </location>
</feature>
<dbReference type="Gene3D" id="2.50.20.20">
    <property type="match status" value="1"/>
</dbReference>
<dbReference type="RefSeq" id="WP_230730028.1">
    <property type="nucleotide sequence ID" value="NZ_JAJNDB010000001.1"/>
</dbReference>
<feature type="region of interest" description="Disordered" evidence="1">
    <location>
        <begin position="248"/>
        <end position="271"/>
    </location>
</feature>
<organism evidence="3 4">
    <name type="scientific">Actinomycetospora endophytica</name>
    <dbReference type="NCBI Taxonomy" id="2291215"/>
    <lineage>
        <taxon>Bacteria</taxon>
        <taxon>Bacillati</taxon>
        <taxon>Actinomycetota</taxon>
        <taxon>Actinomycetes</taxon>
        <taxon>Pseudonocardiales</taxon>
        <taxon>Pseudonocardiaceae</taxon>
        <taxon>Actinomycetospora</taxon>
    </lineage>
</organism>
<evidence type="ECO:0000313" key="4">
    <source>
        <dbReference type="Proteomes" id="UP001199469"/>
    </source>
</evidence>
<reference evidence="3 4" key="1">
    <citation type="submission" date="2021-11" db="EMBL/GenBank/DDBJ databases">
        <title>Draft genome sequence of Actinomycetospora sp. SF1 isolated from the rhizosphere soil.</title>
        <authorList>
            <person name="Duangmal K."/>
            <person name="Chantavorakit T."/>
        </authorList>
    </citation>
    <scope>NUCLEOTIDE SEQUENCE [LARGE SCALE GENOMIC DNA]</scope>
    <source>
        <strain evidence="3 4">TBRC 5722</strain>
    </source>
</reference>
<dbReference type="InterPro" id="IPR029046">
    <property type="entry name" value="LolA/LolB/LppX"/>
</dbReference>
<evidence type="ECO:0000313" key="3">
    <source>
        <dbReference type="EMBL" id="MCD2192352.1"/>
    </source>
</evidence>
<evidence type="ECO:0008006" key="5">
    <source>
        <dbReference type="Google" id="ProtNLM"/>
    </source>
</evidence>
<evidence type="ECO:0000256" key="1">
    <source>
        <dbReference type="SAM" id="MobiDB-lite"/>
    </source>
</evidence>
<dbReference type="EMBL" id="JAJNDB010000001">
    <property type="protein sequence ID" value="MCD2192352.1"/>
    <property type="molecule type" value="Genomic_DNA"/>
</dbReference>
<gene>
    <name evidence="3" type="ORF">LQ327_02935</name>
</gene>
<comment type="caution">
    <text evidence="3">The sequence shown here is derived from an EMBL/GenBank/DDBJ whole genome shotgun (WGS) entry which is preliminary data.</text>
</comment>
<keyword evidence="4" id="KW-1185">Reference proteome</keyword>
<evidence type="ECO:0000256" key="2">
    <source>
        <dbReference type="SAM" id="SignalP"/>
    </source>
</evidence>
<keyword evidence="2" id="KW-0732">Signal</keyword>
<protein>
    <recommendedName>
        <fullName evidence="5">Sporulation and spore germination protein</fullName>
    </recommendedName>
</protein>
<proteinExistence type="predicted"/>
<feature type="chain" id="PRO_5045601205" description="Sporulation and spore germination protein" evidence="2">
    <location>
        <begin position="34"/>
        <end position="287"/>
    </location>
</feature>
<dbReference type="Proteomes" id="UP001199469">
    <property type="component" value="Unassembled WGS sequence"/>
</dbReference>
<accession>A0ABS8P310</accession>
<name>A0ABS8P310_9PSEU</name>